<dbReference type="Proteomes" id="UP000639338">
    <property type="component" value="Unassembled WGS sequence"/>
</dbReference>
<comment type="subcellular location">
    <subcellularLocation>
        <location evidence="1 8">Cell membrane</location>
        <topology evidence="1 8">Multi-pass membrane protein</topology>
    </subcellularLocation>
</comment>
<dbReference type="GO" id="GO:0043025">
    <property type="term" value="C:neuronal cell body"/>
    <property type="evidence" value="ECO:0007669"/>
    <property type="project" value="TreeGrafter"/>
</dbReference>
<dbReference type="Pfam" id="PF08395">
    <property type="entry name" value="7tm_7"/>
    <property type="match status" value="1"/>
</dbReference>
<evidence type="ECO:0000256" key="2">
    <source>
        <dbReference type="ARBA" id="ARBA00022475"/>
    </source>
</evidence>
<feature type="transmembrane region" description="Helical" evidence="8">
    <location>
        <begin position="245"/>
        <end position="265"/>
    </location>
</feature>
<keyword evidence="2 8" id="KW-1003">Cell membrane</keyword>
<evidence type="ECO:0000256" key="3">
    <source>
        <dbReference type="ARBA" id="ARBA00022692"/>
    </source>
</evidence>
<keyword evidence="7 8" id="KW-0807">Transducer</keyword>
<keyword evidence="3 8" id="KW-0812">Transmembrane</keyword>
<feature type="transmembrane region" description="Helical" evidence="8">
    <location>
        <begin position="42"/>
        <end position="60"/>
    </location>
</feature>
<dbReference type="InterPro" id="IPR013604">
    <property type="entry name" value="7TM_chemorcpt"/>
</dbReference>
<name>A0A834XXJ3_APHGI</name>
<dbReference type="GO" id="GO:0007165">
    <property type="term" value="P:signal transduction"/>
    <property type="evidence" value="ECO:0007669"/>
    <property type="project" value="UniProtKB-KW"/>
</dbReference>
<reference evidence="9 10" key="1">
    <citation type="submission" date="2020-08" db="EMBL/GenBank/DDBJ databases">
        <title>Aphidius gifuensis genome sequencing and assembly.</title>
        <authorList>
            <person name="Du Z."/>
        </authorList>
    </citation>
    <scope>NUCLEOTIDE SEQUENCE [LARGE SCALE GENOMIC DNA]</scope>
    <source>
        <strain evidence="9">YNYX2018</strain>
        <tissue evidence="9">Adults</tissue>
    </source>
</reference>
<keyword evidence="10" id="KW-1185">Reference proteome</keyword>
<proteinExistence type="inferred from homology"/>
<evidence type="ECO:0000256" key="7">
    <source>
        <dbReference type="ARBA" id="ARBA00023224"/>
    </source>
</evidence>
<dbReference type="GO" id="GO:0030425">
    <property type="term" value="C:dendrite"/>
    <property type="evidence" value="ECO:0007669"/>
    <property type="project" value="TreeGrafter"/>
</dbReference>
<comment type="similarity">
    <text evidence="8">Belongs to the insect chemoreceptor superfamily. Gustatory receptor (GR) family.</text>
</comment>
<protein>
    <recommendedName>
        <fullName evidence="8">Gustatory receptor</fullName>
    </recommendedName>
</protein>
<organism evidence="9 10">
    <name type="scientific">Aphidius gifuensis</name>
    <name type="common">Parasitoid wasp</name>
    <dbReference type="NCBI Taxonomy" id="684658"/>
    <lineage>
        <taxon>Eukaryota</taxon>
        <taxon>Metazoa</taxon>
        <taxon>Ecdysozoa</taxon>
        <taxon>Arthropoda</taxon>
        <taxon>Hexapoda</taxon>
        <taxon>Insecta</taxon>
        <taxon>Pterygota</taxon>
        <taxon>Neoptera</taxon>
        <taxon>Endopterygota</taxon>
        <taxon>Hymenoptera</taxon>
        <taxon>Apocrita</taxon>
        <taxon>Ichneumonoidea</taxon>
        <taxon>Braconidae</taxon>
        <taxon>Aphidiinae</taxon>
        <taxon>Aphidius</taxon>
    </lineage>
</organism>
<evidence type="ECO:0000256" key="5">
    <source>
        <dbReference type="ARBA" id="ARBA00023136"/>
    </source>
</evidence>
<dbReference type="PANTHER" id="PTHR21143:SF121">
    <property type="entry name" value="GUSTATORY AND ODORANT RECEPTOR 21A"/>
    <property type="match status" value="1"/>
</dbReference>
<keyword evidence="6 8" id="KW-0675">Receptor</keyword>
<dbReference type="PANTHER" id="PTHR21143">
    <property type="entry name" value="INVERTEBRATE GUSTATORY RECEPTOR"/>
    <property type="match status" value="1"/>
</dbReference>
<feature type="transmembrane region" description="Helical" evidence="8">
    <location>
        <begin position="285"/>
        <end position="305"/>
    </location>
</feature>
<gene>
    <name evidence="9" type="ORF">HCN44_005745</name>
</gene>
<dbReference type="GO" id="GO:0050909">
    <property type="term" value="P:sensory perception of taste"/>
    <property type="evidence" value="ECO:0007669"/>
    <property type="project" value="InterPro"/>
</dbReference>
<evidence type="ECO:0000313" key="10">
    <source>
        <dbReference type="Proteomes" id="UP000639338"/>
    </source>
</evidence>
<sequence>MVVTNKHPWSFILLYKFGNIIGVNPFGLDANNNISISYLTPIYALILTVLFIYNSTIVFIDRLNNKLNGETSVLLFVDLQLISLRCFEITTGWLLTTIYQRRLKIIIDYIKIINNISNKLNINDTYDIHKISLHILFFNFCFLLSATWAGFYGDKLNKIPWLIFNIVRLVTYDTILIFIIANCFIKRKFKLLNKKLASLDIYYLNDNSKIFTSLIAFRKEITLLTKKIQLFNDLYCEICQLLDKIIIHFSFPIAVTIGIHLFQLTDNIYILLRRIKYPTVSNWKLFYLTNLVHWIIFPVAILWLLCESCHHVAIEAKKTGSIMYKLKIPIELRNNIFVKAKFQMMSLMILSKNVKVSLYGCVDVNSQLFIQMVASTTTILIIMLQFDQ</sequence>
<evidence type="ECO:0000256" key="8">
    <source>
        <dbReference type="RuleBase" id="RU363108"/>
    </source>
</evidence>
<comment type="caution">
    <text evidence="8">Lacks conserved residue(s) required for the propagation of feature annotation.</text>
</comment>
<evidence type="ECO:0000256" key="6">
    <source>
        <dbReference type="ARBA" id="ARBA00023170"/>
    </source>
</evidence>
<dbReference type="GO" id="GO:0005886">
    <property type="term" value="C:plasma membrane"/>
    <property type="evidence" value="ECO:0007669"/>
    <property type="project" value="UniProtKB-SubCell"/>
</dbReference>
<dbReference type="AlphaFoldDB" id="A0A834XXJ3"/>
<dbReference type="GO" id="GO:0030424">
    <property type="term" value="C:axon"/>
    <property type="evidence" value="ECO:0007669"/>
    <property type="project" value="TreeGrafter"/>
</dbReference>
<feature type="transmembrane region" description="Helical" evidence="8">
    <location>
        <begin position="159"/>
        <end position="185"/>
    </location>
</feature>
<feature type="transmembrane region" description="Helical" evidence="8">
    <location>
        <begin position="131"/>
        <end position="153"/>
    </location>
</feature>
<evidence type="ECO:0000313" key="9">
    <source>
        <dbReference type="EMBL" id="KAF7992964.1"/>
    </source>
</evidence>
<comment type="caution">
    <text evidence="9">The sequence shown here is derived from an EMBL/GenBank/DDBJ whole genome shotgun (WGS) entry which is preliminary data.</text>
</comment>
<accession>A0A834XXJ3</accession>
<evidence type="ECO:0000256" key="1">
    <source>
        <dbReference type="ARBA" id="ARBA00004651"/>
    </source>
</evidence>
<keyword evidence="5 8" id="KW-0472">Membrane</keyword>
<comment type="function">
    <text evidence="8">Gustatory receptor which mediates acceptance or avoidance behavior, depending on its substrates.</text>
</comment>
<evidence type="ECO:0000256" key="4">
    <source>
        <dbReference type="ARBA" id="ARBA00022989"/>
    </source>
</evidence>
<dbReference type="EMBL" id="JACMRX010000003">
    <property type="protein sequence ID" value="KAF7992964.1"/>
    <property type="molecule type" value="Genomic_DNA"/>
</dbReference>
<keyword evidence="4 8" id="KW-1133">Transmembrane helix</keyword>